<feature type="transmembrane region" description="Helical" evidence="1">
    <location>
        <begin position="89"/>
        <end position="112"/>
    </location>
</feature>
<organism evidence="2 3">
    <name type="scientific">Botrytis deweyae</name>
    <dbReference type="NCBI Taxonomy" id="2478750"/>
    <lineage>
        <taxon>Eukaryota</taxon>
        <taxon>Fungi</taxon>
        <taxon>Dikarya</taxon>
        <taxon>Ascomycota</taxon>
        <taxon>Pezizomycotina</taxon>
        <taxon>Leotiomycetes</taxon>
        <taxon>Helotiales</taxon>
        <taxon>Sclerotiniaceae</taxon>
        <taxon>Botrytis</taxon>
    </lineage>
</organism>
<name>A0ABQ7ICA4_9HELO</name>
<accession>A0ABQ7ICA4</accession>
<keyword evidence="3" id="KW-1185">Reference proteome</keyword>
<evidence type="ECO:0000313" key="2">
    <source>
        <dbReference type="EMBL" id="KAF7919511.1"/>
    </source>
</evidence>
<gene>
    <name evidence="2" type="ORF">EAE98_009351</name>
</gene>
<keyword evidence="1" id="KW-1133">Transmembrane helix</keyword>
<reference evidence="2 3" key="1">
    <citation type="journal article" date="2020" name="Genome Biol. Evol.">
        <title>Comparative genomics of Sclerotiniaceae.</title>
        <authorList>
            <person name="Valero Jimenez C.A."/>
            <person name="Steentjes M."/>
            <person name="Scholten O.E."/>
            <person name="Van Kan J.A.L."/>
        </authorList>
    </citation>
    <scope>NUCLEOTIDE SEQUENCE [LARGE SCALE GENOMIC DNA]</scope>
    <source>
        <strain evidence="2 3">B1</strain>
    </source>
</reference>
<evidence type="ECO:0000256" key="1">
    <source>
        <dbReference type="SAM" id="Phobius"/>
    </source>
</evidence>
<keyword evidence="1" id="KW-0812">Transmembrane</keyword>
<evidence type="ECO:0000313" key="3">
    <source>
        <dbReference type="Proteomes" id="UP000783213"/>
    </source>
</evidence>
<protein>
    <recommendedName>
        <fullName evidence="4">PSI domain-containing protein</fullName>
    </recommendedName>
</protein>
<dbReference type="Proteomes" id="UP000783213">
    <property type="component" value="Unassembled WGS sequence"/>
</dbReference>
<keyword evidence="1" id="KW-0472">Membrane</keyword>
<dbReference type="GeneID" id="62236122"/>
<proteinExistence type="predicted"/>
<sequence>MMDTNTSSKFDENQTSNDLLNRCWGRQDCWDCLSVGPCSWCAVSSTCVPNTSPMKILAPIFNSNICPLWSERWELRARPLGCHVSTLSITFLTFLGSIYGTLLALGIILLVMKCLGTGETNQRWWKISRQYPRRFWKKKDSGVVEADDSPESRPLLE</sequence>
<dbReference type="RefSeq" id="XP_038806739.1">
    <property type="nucleotide sequence ID" value="XM_038956972.1"/>
</dbReference>
<dbReference type="EMBL" id="RCSX01000027">
    <property type="protein sequence ID" value="KAF7919511.1"/>
    <property type="molecule type" value="Genomic_DNA"/>
</dbReference>
<comment type="caution">
    <text evidence="2">The sequence shown here is derived from an EMBL/GenBank/DDBJ whole genome shotgun (WGS) entry which is preliminary data.</text>
</comment>
<evidence type="ECO:0008006" key="4">
    <source>
        <dbReference type="Google" id="ProtNLM"/>
    </source>
</evidence>